<organism evidence="1 2">
    <name type="scientific">Prochlorococcus marinus (strain MIT 9303)</name>
    <dbReference type="NCBI Taxonomy" id="59922"/>
    <lineage>
        <taxon>Bacteria</taxon>
        <taxon>Bacillati</taxon>
        <taxon>Cyanobacteriota</taxon>
        <taxon>Cyanophyceae</taxon>
        <taxon>Synechococcales</taxon>
        <taxon>Prochlorococcaceae</taxon>
        <taxon>Prochlorococcus</taxon>
    </lineage>
</organism>
<proteinExistence type="predicted"/>
<dbReference type="PROSITE" id="PS51257">
    <property type="entry name" value="PROKAR_LIPOPROTEIN"/>
    <property type="match status" value="1"/>
</dbReference>
<protein>
    <submittedName>
        <fullName evidence="1">Possible Dockerin type I repeat</fullName>
    </submittedName>
</protein>
<reference evidence="1 2" key="1">
    <citation type="journal article" date="2007" name="PLoS Genet.">
        <title>Patterns and implications of gene gain and loss in the evolution of Prochlorococcus.</title>
        <authorList>
            <person name="Kettler G.C."/>
            <person name="Martiny A.C."/>
            <person name="Huang K."/>
            <person name="Zucker J."/>
            <person name="Coleman M.L."/>
            <person name="Rodrigue S."/>
            <person name="Chen F."/>
            <person name="Lapidus A."/>
            <person name="Ferriera S."/>
            <person name="Johnson J."/>
            <person name="Steglich C."/>
            <person name="Church G.M."/>
            <person name="Richardson P."/>
            <person name="Chisholm S.W."/>
        </authorList>
    </citation>
    <scope>NUCLEOTIDE SEQUENCE [LARGE SCALE GENOMIC DNA]</scope>
    <source>
        <strain evidence="1 2">MIT 9303</strain>
    </source>
</reference>
<gene>
    <name evidence="1" type="ordered locus">P9303_27161</name>
</gene>
<dbReference type="STRING" id="59922.P9303_27161"/>
<evidence type="ECO:0000313" key="1">
    <source>
        <dbReference type="EMBL" id="ABM79446.1"/>
    </source>
</evidence>
<dbReference type="KEGG" id="pmf:P9303_27161"/>
<name>A2CD86_PROM3</name>
<dbReference type="Proteomes" id="UP000002274">
    <property type="component" value="Chromosome"/>
</dbReference>
<sequence length="204" mass="22452">MIVESPRARDLLMLKRGLLIACSLMGIAGCSLNSVRQHEVLQPERLDLQLLVCKIKSTFFSDVNQDGQISVGDHMTYVFNVSEDDTCAQSQSTFYAVEQIVMRQDLGHDRQQTFVTHFQGTFRLKKGNLQLRGLGSLGLSASKWKAINQSGSIDLVLANIFPESHRLSVIGEGGSYTGLVGTAFVKPGDAVVVDINLFSQFKLD</sequence>
<dbReference type="HOGENOM" id="CLU_1427361_0_0_3"/>
<dbReference type="AlphaFoldDB" id="A2CD86"/>
<accession>A2CD86</accession>
<dbReference type="EMBL" id="CP000554">
    <property type="protein sequence ID" value="ABM79446.1"/>
    <property type="molecule type" value="Genomic_DNA"/>
</dbReference>
<dbReference type="RefSeq" id="WP_011827289.1">
    <property type="nucleotide sequence ID" value="NC_008820.1"/>
</dbReference>
<evidence type="ECO:0000313" key="2">
    <source>
        <dbReference type="Proteomes" id="UP000002274"/>
    </source>
</evidence>